<dbReference type="AlphaFoldDB" id="A0A6A3XMX5"/>
<evidence type="ECO:0000313" key="5">
    <source>
        <dbReference type="EMBL" id="KAE9107490.1"/>
    </source>
</evidence>
<evidence type="ECO:0000313" key="11">
    <source>
        <dbReference type="Proteomes" id="UP000429523"/>
    </source>
</evidence>
<evidence type="ECO:0000313" key="8">
    <source>
        <dbReference type="EMBL" id="KAE9221233.1"/>
    </source>
</evidence>
<evidence type="ECO:0000313" key="16">
    <source>
        <dbReference type="Proteomes" id="UP000441208"/>
    </source>
</evidence>
<organism evidence="7 12">
    <name type="scientific">Phytophthora fragariae</name>
    <dbReference type="NCBI Taxonomy" id="53985"/>
    <lineage>
        <taxon>Eukaryota</taxon>
        <taxon>Sar</taxon>
        <taxon>Stramenopiles</taxon>
        <taxon>Oomycota</taxon>
        <taxon>Peronosporomycetes</taxon>
        <taxon>Peronosporales</taxon>
        <taxon>Peronosporaceae</taxon>
        <taxon>Phytophthora</taxon>
    </lineage>
</organism>
<evidence type="ECO:0000313" key="1">
    <source>
        <dbReference type="EMBL" id="KAE8934216.1"/>
    </source>
</evidence>
<dbReference type="Proteomes" id="UP000440367">
    <property type="component" value="Unassembled WGS sequence"/>
</dbReference>
<gene>
    <name evidence="9" type="ORF">PF001_g13377</name>
    <name evidence="8" type="ORF">PF002_g15652</name>
    <name evidence="6" type="ORF">PF004_g22547</name>
    <name evidence="7" type="ORF">PF005_g15372</name>
    <name evidence="5" type="ORF">PF006_g21094</name>
    <name evidence="3" type="ORF">PF007_g21917</name>
    <name evidence="10" type="ORF">PF008_g13501</name>
    <name evidence="1" type="ORF">PF009_g15804</name>
    <name evidence="4" type="ORF">PF010_g14864</name>
    <name evidence="2" type="ORF">PF011_g6094</name>
</gene>
<dbReference type="Proteomes" id="UP000460718">
    <property type="component" value="Unassembled WGS sequence"/>
</dbReference>
<evidence type="ECO:0000313" key="10">
    <source>
        <dbReference type="EMBL" id="KAE9335418.1"/>
    </source>
</evidence>
<dbReference type="Proteomes" id="UP000437068">
    <property type="component" value="Unassembled WGS sequence"/>
</dbReference>
<dbReference type="Proteomes" id="UP000486351">
    <property type="component" value="Unassembled WGS sequence"/>
</dbReference>
<dbReference type="Proteomes" id="UP000429523">
    <property type="component" value="Unassembled WGS sequence"/>
</dbReference>
<proteinExistence type="predicted"/>
<evidence type="ECO:0000313" key="2">
    <source>
        <dbReference type="EMBL" id="KAE9018858.1"/>
    </source>
</evidence>
<evidence type="ECO:0000313" key="14">
    <source>
        <dbReference type="Proteomes" id="UP000440367"/>
    </source>
</evidence>
<dbReference type="Proteomes" id="UP000441208">
    <property type="component" value="Unassembled WGS sequence"/>
</dbReference>
<evidence type="ECO:0000313" key="15">
    <source>
        <dbReference type="Proteomes" id="UP000440732"/>
    </source>
</evidence>
<evidence type="ECO:0000313" key="3">
    <source>
        <dbReference type="EMBL" id="KAE9083388.1"/>
    </source>
</evidence>
<evidence type="ECO:0000313" key="9">
    <source>
        <dbReference type="EMBL" id="KAE9303795.1"/>
    </source>
</evidence>
<evidence type="ECO:0000313" key="12">
    <source>
        <dbReference type="Proteomes" id="UP000433483"/>
    </source>
</evidence>
<keyword evidence="12" id="KW-1185">Reference proteome</keyword>
<evidence type="ECO:0000313" key="18">
    <source>
        <dbReference type="Proteomes" id="UP000476176"/>
    </source>
</evidence>
<evidence type="ECO:0000313" key="6">
    <source>
        <dbReference type="EMBL" id="KAE9188301.1"/>
    </source>
</evidence>
<dbReference type="EMBL" id="QXGE01000784">
    <property type="protein sequence ID" value="KAE9303795.1"/>
    <property type="molecule type" value="Genomic_DNA"/>
</dbReference>
<dbReference type="EMBL" id="QXFZ01001901">
    <property type="protein sequence ID" value="KAE9083388.1"/>
    <property type="molecule type" value="Genomic_DNA"/>
</dbReference>
<sequence length="32" mass="3324">MPATSRGADTLDVGDTLRGKAESLLGYDREGA</sequence>
<dbReference type="EMBL" id="QXGF01000930">
    <property type="protein sequence ID" value="KAE8934216.1"/>
    <property type="molecule type" value="Genomic_DNA"/>
</dbReference>
<dbReference type="Proteomes" id="UP000476176">
    <property type="component" value="Unassembled WGS sequence"/>
</dbReference>
<dbReference type="EMBL" id="QXGC01002274">
    <property type="protein sequence ID" value="KAE9188301.1"/>
    <property type="molecule type" value="Genomic_DNA"/>
</dbReference>
<evidence type="ECO:0000313" key="4">
    <source>
        <dbReference type="EMBL" id="KAE9100288.1"/>
    </source>
</evidence>
<evidence type="ECO:0000313" key="13">
    <source>
        <dbReference type="Proteomes" id="UP000437068"/>
    </source>
</evidence>
<evidence type="ECO:0000313" key="20">
    <source>
        <dbReference type="Proteomes" id="UP000488956"/>
    </source>
</evidence>
<dbReference type="Proteomes" id="UP000433483">
    <property type="component" value="Unassembled WGS sequence"/>
</dbReference>
<comment type="caution">
    <text evidence="7">The sequence shown here is derived from an EMBL/GenBank/DDBJ whole genome shotgun (WGS) entry which is preliminary data.</text>
</comment>
<reference evidence="11 12" key="1">
    <citation type="submission" date="2018-08" db="EMBL/GenBank/DDBJ databases">
        <title>Genomic investigation of the strawberry pathogen Phytophthora fragariae indicates pathogenicity is determined by transcriptional variation in three key races.</title>
        <authorList>
            <person name="Adams T.M."/>
            <person name="Armitage A.D."/>
            <person name="Sobczyk M.K."/>
            <person name="Bates H.J."/>
            <person name="Dunwell J.M."/>
            <person name="Nellist C.F."/>
            <person name="Harrison R.J."/>
        </authorList>
    </citation>
    <scope>NUCLEOTIDE SEQUENCE [LARGE SCALE GENOMIC DNA]</scope>
    <source>
        <strain evidence="9 13">A4</strain>
        <strain evidence="8 14">BC-1</strain>
        <strain evidence="6 18">BC-23</strain>
        <strain evidence="7 12">NOV-27</strain>
        <strain evidence="5 15">NOV-5</strain>
        <strain evidence="3 16">NOV-71</strain>
        <strain evidence="10 19">NOV-77</strain>
        <strain evidence="1 11">NOV-9</strain>
        <strain evidence="4 20">ONT-3</strain>
        <strain evidence="2 17">SCRP245</strain>
    </source>
</reference>
<accession>A0A6A3XMX5</accession>
<dbReference type="EMBL" id="QXGA01001912">
    <property type="protein sequence ID" value="KAE9107490.1"/>
    <property type="molecule type" value="Genomic_DNA"/>
</dbReference>
<protein>
    <submittedName>
        <fullName evidence="7">Uncharacterized protein</fullName>
    </submittedName>
</protein>
<dbReference type="EMBL" id="QXGB01000953">
    <property type="protein sequence ID" value="KAE9200364.1"/>
    <property type="molecule type" value="Genomic_DNA"/>
</dbReference>
<dbReference type="EMBL" id="QXGD01000888">
    <property type="protein sequence ID" value="KAE9221233.1"/>
    <property type="molecule type" value="Genomic_DNA"/>
</dbReference>
<dbReference type="EMBL" id="QXFX01000941">
    <property type="protein sequence ID" value="KAE9100288.1"/>
    <property type="molecule type" value="Genomic_DNA"/>
</dbReference>
<name>A0A6A3XMX5_9STRA</name>
<evidence type="ECO:0000313" key="7">
    <source>
        <dbReference type="EMBL" id="KAE9200364.1"/>
    </source>
</evidence>
<dbReference type="Proteomes" id="UP000488956">
    <property type="component" value="Unassembled WGS sequence"/>
</dbReference>
<dbReference type="EMBL" id="QXFW01000251">
    <property type="protein sequence ID" value="KAE9018858.1"/>
    <property type="molecule type" value="Genomic_DNA"/>
</dbReference>
<dbReference type="EMBL" id="QXFY01000798">
    <property type="protein sequence ID" value="KAE9335418.1"/>
    <property type="molecule type" value="Genomic_DNA"/>
</dbReference>
<evidence type="ECO:0000313" key="19">
    <source>
        <dbReference type="Proteomes" id="UP000486351"/>
    </source>
</evidence>
<evidence type="ECO:0000313" key="17">
    <source>
        <dbReference type="Proteomes" id="UP000460718"/>
    </source>
</evidence>
<dbReference type="Proteomes" id="UP000440732">
    <property type="component" value="Unassembled WGS sequence"/>
</dbReference>